<organism evidence="4 5">
    <name type="scientific">Candidatus Segetimicrobium genomatis</name>
    <dbReference type="NCBI Taxonomy" id="2569760"/>
    <lineage>
        <taxon>Bacteria</taxon>
        <taxon>Bacillati</taxon>
        <taxon>Candidatus Sysuimicrobiota</taxon>
        <taxon>Candidatus Sysuimicrobiia</taxon>
        <taxon>Candidatus Sysuimicrobiales</taxon>
        <taxon>Candidatus Segetimicrobiaceae</taxon>
        <taxon>Candidatus Segetimicrobium</taxon>
    </lineage>
</organism>
<gene>
    <name evidence="4" type="ORF">E6H05_08460</name>
</gene>
<evidence type="ECO:0000313" key="4">
    <source>
        <dbReference type="EMBL" id="TMI73987.1"/>
    </source>
</evidence>
<evidence type="ECO:0000256" key="1">
    <source>
        <dbReference type="ARBA" id="ARBA00022676"/>
    </source>
</evidence>
<sequence length="388" mass="42579">MRVMIVIDARRVSGPAKGVLDFCESVRGRVDPVVVAFQRGAEGTEFQHECRRRSIRVEVVRERYRYDVSLVSRTLRLARVLRPHLVQTHGYKADLLGFAIRRSLGIPWVAFNHGPTDEGTRMRLYLALDSVLLRRADQVVAVSEARRTAMVRTGCPPARLVTIHNAVEIPQMGQVGVSQVRHELGLPSDGPVLAVVGRLSPEKGQGYFVDAMAEVSRAVPGVRGLIVGEGPEEGRLRGRVAALGMQNVIHFLGYRRDMDRIYAAIDLLVLPSLSEGLPNVVLEAMAHGRPVVGTRVGGVPEVIDDGVTGWLVAAADAPALPQATLTLLRDPARCAAMGRAASERINRNFSLGARAERILTLYEDMLQHHTDRGTLAEIRLTDRSAEVR</sequence>
<keyword evidence="1" id="KW-0328">Glycosyltransferase</keyword>
<dbReference type="GO" id="GO:0016757">
    <property type="term" value="F:glycosyltransferase activity"/>
    <property type="evidence" value="ECO:0007669"/>
    <property type="project" value="UniProtKB-KW"/>
</dbReference>
<dbReference type="PANTHER" id="PTHR12526">
    <property type="entry name" value="GLYCOSYLTRANSFERASE"/>
    <property type="match status" value="1"/>
</dbReference>
<evidence type="ECO:0000256" key="2">
    <source>
        <dbReference type="ARBA" id="ARBA00022679"/>
    </source>
</evidence>
<dbReference type="NCBIfam" id="NF038011">
    <property type="entry name" value="PelF"/>
    <property type="match status" value="1"/>
</dbReference>
<keyword evidence="2 4" id="KW-0808">Transferase</keyword>
<dbReference type="Pfam" id="PF13439">
    <property type="entry name" value="Glyco_transf_4"/>
    <property type="match status" value="1"/>
</dbReference>
<name>A0A537IRU1_9BACT</name>
<dbReference type="Gene3D" id="3.40.50.2000">
    <property type="entry name" value="Glycogen Phosphorylase B"/>
    <property type="match status" value="2"/>
</dbReference>
<dbReference type="Proteomes" id="UP000318834">
    <property type="component" value="Unassembled WGS sequence"/>
</dbReference>
<dbReference type="EMBL" id="VBAP01000060">
    <property type="protein sequence ID" value="TMI73987.1"/>
    <property type="molecule type" value="Genomic_DNA"/>
</dbReference>
<dbReference type="InterPro" id="IPR028098">
    <property type="entry name" value="Glyco_trans_4-like_N"/>
</dbReference>
<feature type="domain" description="Glycosyltransferase subfamily 4-like N-terminal" evidence="3">
    <location>
        <begin position="13"/>
        <end position="168"/>
    </location>
</feature>
<accession>A0A537IRU1</accession>
<dbReference type="CDD" id="cd03801">
    <property type="entry name" value="GT4_PimA-like"/>
    <property type="match status" value="1"/>
</dbReference>
<evidence type="ECO:0000259" key="3">
    <source>
        <dbReference type="Pfam" id="PF13439"/>
    </source>
</evidence>
<dbReference type="AlphaFoldDB" id="A0A537IRU1"/>
<dbReference type="InterPro" id="IPR047691">
    <property type="entry name" value="PelF-like"/>
</dbReference>
<dbReference type="SUPFAM" id="SSF53756">
    <property type="entry name" value="UDP-Glycosyltransferase/glycogen phosphorylase"/>
    <property type="match status" value="1"/>
</dbReference>
<comment type="caution">
    <text evidence="4">The sequence shown here is derived from an EMBL/GenBank/DDBJ whole genome shotgun (WGS) entry which is preliminary data.</text>
</comment>
<protein>
    <submittedName>
        <fullName evidence="4">Glycosyltransferase family 4 protein</fullName>
    </submittedName>
</protein>
<proteinExistence type="predicted"/>
<dbReference type="PANTHER" id="PTHR12526:SF510">
    <property type="entry name" value="D-INOSITOL 3-PHOSPHATE GLYCOSYLTRANSFERASE"/>
    <property type="match status" value="1"/>
</dbReference>
<reference evidence="4 5" key="1">
    <citation type="journal article" date="2019" name="Nat. Microbiol.">
        <title>Mediterranean grassland soil C-N compound turnover is dependent on rainfall and depth, and is mediated by genomically divergent microorganisms.</title>
        <authorList>
            <person name="Diamond S."/>
            <person name="Andeer P.F."/>
            <person name="Li Z."/>
            <person name="Crits-Christoph A."/>
            <person name="Burstein D."/>
            <person name="Anantharaman K."/>
            <person name="Lane K.R."/>
            <person name="Thomas B.C."/>
            <person name="Pan C."/>
            <person name="Northen T.R."/>
            <person name="Banfield J.F."/>
        </authorList>
    </citation>
    <scope>NUCLEOTIDE SEQUENCE [LARGE SCALE GENOMIC DNA]</scope>
    <source>
        <strain evidence="4">NP_8</strain>
    </source>
</reference>
<dbReference type="Pfam" id="PF13692">
    <property type="entry name" value="Glyco_trans_1_4"/>
    <property type="match status" value="1"/>
</dbReference>
<evidence type="ECO:0000313" key="5">
    <source>
        <dbReference type="Proteomes" id="UP000318834"/>
    </source>
</evidence>